<proteinExistence type="predicted"/>
<sequence>MGAGLLTRDQLRSSAWRRLRQDVYADAASPVDHRLLARGVSLVMPRPAALGGLTAAALWGAAALARAEDPVEVVVPPGVRWTPGPGVVVRSAPLDGDVVRDGPWLRWTGRVRTAVDLVRRDGTDEAVVLLDRLVWARVVGLAAVRSAVDALPRRRGSAHARRAAALADGLAESPPETRLRLLLHRSGLPLPVAQYEVRSVGEFVARVDFARPGHRLAVEYDGAWHGAPGQLGRDRRRLNGLTAAGWRVVFVTAADLARPGGRGRPRHPGARAVRPQAPKSLVHQGPREPSATPTPSFVSEQFTMLARCPALPIHAAITAAASLCPWAMFSARA</sequence>
<protein>
    <submittedName>
        <fullName evidence="2">T/G mismatch-specific endonuclease</fullName>
    </submittedName>
</protein>
<dbReference type="InterPro" id="IPR011335">
    <property type="entry name" value="Restrct_endonuc-II-like"/>
</dbReference>
<accession>A0A1G6INM7</accession>
<evidence type="ECO:0000313" key="2">
    <source>
        <dbReference type="EMBL" id="SDC08050.1"/>
    </source>
</evidence>
<keyword evidence="3" id="KW-1185">Reference proteome</keyword>
<organism evidence="2 3">
    <name type="scientific">Geodermatophilus telluris</name>
    <dbReference type="NCBI Taxonomy" id="1190417"/>
    <lineage>
        <taxon>Bacteria</taxon>
        <taxon>Bacillati</taxon>
        <taxon>Actinomycetota</taxon>
        <taxon>Actinomycetes</taxon>
        <taxon>Geodermatophilales</taxon>
        <taxon>Geodermatophilaceae</taxon>
        <taxon>Geodermatophilus</taxon>
    </lineage>
</organism>
<keyword evidence="2" id="KW-0378">Hydrolase</keyword>
<keyword evidence="2" id="KW-0540">Nuclease</keyword>
<dbReference type="Gene3D" id="3.40.960.10">
    <property type="entry name" value="VSR Endonuclease"/>
    <property type="match status" value="1"/>
</dbReference>
<dbReference type="STRING" id="1190417.SAMN05660690_0462"/>
<evidence type="ECO:0000313" key="3">
    <source>
        <dbReference type="Proteomes" id="UP000199416"/>
    </source>
</evidence>
<reference evidence="3" key="1">
    <citation type="submission" date="2016-10" db="EMBL/GenBank/DDBJ databases">
        <authorList>
            <person name="Varghese N."/>
            <person name="Submissions S."/>
        </authorList>
    </citation>
    <scope>NUCLEOTIDE SEQUENCE [LARGE SCALE GENOMIC DNA]</scope>
    <source>
        <strain evidence="3">DSM 45421</strain>
    </source>
</reference>
<dbReference type="SUPFAM" id="SSF52980">
    <property type="entry name" value="Restriction endonuclease-like"/>
    <property type="match status" value="1"/>
</dbReference>
<evidence type="ECO:0000256" key="1">
    <source>
        <dbReference type="SAM" id="MobiDB-lite"/>
    </source>
</evidence>
<dbReference type="GO" id="GO:0004519">
    <property type="term" value="F:endonuclease activity"/>
    <property type="evidence" value="ECO:0007669"/>
    <property type="project" value="UniProtKB-KW"/>
</dbReference>
<gene>
    <name evidence="2" type="ORF">SAMN05660690_0462</name>
</gene>
<keyword evidence="2" id="KW-0255">Endonuclease</keyword>
<feature type="region of interest" description="Disordered" evidence="1">
    <location>
        <begin position="257"/>
        <end position="296"/>
    </location>
</feature>
<dbReference type="Proteomes" id="UP000199416">
    <property type="component" value="Unassembled WGS sequence"/>
</dbReference>
<dbReference type="EMBL" id="FMZF01000001">
    <property type="protein sequence ID" value="SDC08050.1"/>
    <property type="molecule type" value="Genomic_DNA"/>
</dbReference>
<name>A0A1G6INM7_9ACTN</name>
<dbReference type="AlphaFoldDB" id="A0A1G6INM7"/>